<feature type="domain" description="VOC" evidence="1">
    <location>
        <begin position="4"/>
        <end position="122"/>
    </location>
</feature>
<protein>
    <submittedName>
        <fullName evidence="2">VOC family protein</fullName>
    </submittedName>
</protein>
<dbReference type="CDD" id="cd06587">
    <property type="entry name" value="VOC"/>
    <property type="match status" value="1"/>
</dbReference>
<name>A0ABX8BLJ6_9ACTN</name>
<dbReference type="PROSITE" id="PS51819">
    <property type="entry name" value="VOC"/>
    <property type="match status" value="1"/>
</dbReference>
<dbReference type="RefSeq" id="WP_220564100.1">
    <property type="nucleotide sequence ID" value="NZ_CP074133.1"/>
</dbReference>
<dbReference type="EMBL" id="CP074133">
    <property type="protein sequence ID" value="QUX22887.1"/>
    <property type="molecule type" value="Genomic_DNA"/>
</dbReference>
<evidence type="ECO:0000259" key="1">
    <source>
        <dbReference type="PROSITE" id="PS51819"/>
    </source>
</evidence>
<dbReference type="SUPFAM" id="SSF54593">
    <property type="entry name" value="Glyoxalase/Bleomycin resistance protein/Dihydroxybiphenyl dioxygenase"/>
    <property type="match status" value="1"/>
</dbReference>
<gene>
    <name evidence="2" type="ORF">KGD84_00205</name>
</gene>
<dbReference type="InterPro" id="IPR041581">
    <property type="entry name" value="Glyoxalase_6"/>
</dbReference>
<accession>A0ABX8BLJ6</accession>
<dbReference type="InterPro" id="IPR037523">
    <property type="entry name" value="VOC_core"/>
</dbReference>
<dbReference type="Proteomes" id="UP000676079">
    <property type="component" value="Chromosome"/>
</dbReference>
<keyword evidence="3" id="KW-1185">Reference proteome</keyword>
<proteinExistence type="predicted"/>
<dbReference type="InterPro" id="IPR029068">
    <property type="entry name" value="Glyas_Bleomycin-R_OHBP_Dase"/>
</dbReference>
<dbReference type="Pfam" id="PF18029">
    <property type="entry name" value="Glyoxalase_6"/>
    <property type="match status" value="1"/>
</dbReference>
<evidence type="ECO:0000313" key="2">
    <source>
        <dbReference type="EMBL" id="QUX22887.1"/>
    </source>
</evidence>
<evidence type="ECO:0000313" key="3">
    <source>
        <dbReference type="Proteomes" id="UP000676079"/>
    </source>
</evidence>
<organism evidence="2 3">
    <name type="scientific">Nocardiopsis changdeensis</name>
    <dbReference type="NCBI Taxonomy" id="2831969"/>
    <lineage>
        <taxon>Bacteria</taxon>
        <taxon>Bacillati</taxon>
        <taxon>Actinomycetota</taxon>
        <taxon>Actinomycetes</taxon>
        <taxon>Streptosporangiales</taxon>
        <taxon>Nocardiopsidaceae</taxon>
        <taxon>Nocardiopsis</taxon>
    </lineage>
</organism>
<dbReference type="PANTHER" id="PTHR35908">
    <property type="entry name" value="HYPOTHETICAL FUSION PROTEIN"/>
    <property type="match status" value="1"/>
</dbReference>
<reference evidence="2 3" key="1">
    <citation type="submission" date="2021-05" db="EMBL/GenBank/DDBJ databases">
        <title>Direct Submission.</title>
        <authorList>
            <person name="Li K."/>
            <person name="Gao J."/>
        </authorList>
    </citation>
    <scope>NUCLEOTIDE SEQUENCE [LARGE SCALE GENOMIC DNA]</scope>
    <source>
        <strain evidence="2 3">Mg02</strain>
    </source>
</reference>
<dbReference type="Gene3D" id="3.10.180.10">
    <property type="entry name" value="2,3-Dihydroxybiphenyl 1,2-Dioxygenase, domain 1"/>
    <property type="match status" value="1"/>
</dbReference>
<dbReference type="PANTHER" id="PTHR35908:SF1">
    <property type="entry name" value="CONSERVED PROTEIN"/>
    <property type="match status" value="1"/>
</dbReference>
<sequence length="124" mass="14386">MIGRLHTFVYDCPDPERLAGFYSELLGRPVTLRDEGWVVIGDRDEWPVLAFQPAEGLREPRWPDPERPQQAHMDIWVEDIDTAEQRVLEMGATLLRTEENGTGVWFRVYSDPAGHPFCLEYEAR</sequence>